<dbReference type="AlphaFoldDB" id="A0A8H7W3V6"/>
<dbReference type="OrthoDB" id="3548648at2759"/>
<keyword evidence="5" id="KW-1185">Reference proteome</keyword>
<evidence type="ECO:0000259" key="3">
    <source>
        <dbReference type="PROSITE" id="PS50157"/>
    </source>
</evidence>
<dbReference type="InterPro" id="IPR013087">
    <property type="entry name" value="Znf_C2H2_type"/>
</dbReference>
<feature type="region of interest" description="Disordered" evidence="2">
    <location>
        <begin position="373"/>
        <end position="398"/>
    </location>
</feature>
<name>A0A8H7W3V6_9HELO</name>
<dbReference type="EMBL" id="JAFJYH010000275">
    <property type="protein sequence ID" value="KAG4414222.1"/>
    <property type="molecule type" value="Genomic_DNA"/>
</dbReference>
<evidence type="ECO:0000256" key="2">
    <source>
        <dbReference type="SAM" id="MobiDB-lite"/>
    </source>
</evidence>
<feature type="compositionally biased region" description="Low complexity" evidence="2">
    <location>
        <begin position="115"/>
        <end position="126"/>
    </location>
</feature>
<organism evidence="4 5">
    <name type="scientific">Cadophora malorum</name>
    <dbReference type="NCBI Taxonomy" id="108018"/>
    <lineage>
        <taxon>Eukaryota</taxon>
        <taxon>Fungi</taxon>
        <taxon>Dikarya</taxon>
        <taxon>Ascomycota</taxon>
        <taxon>Pezizomycotina</taxon>
        <taxon>Leotiomycetes</taxon>
        <taxon>Helotiales</taxon>
        <taxon>Ploettnerulaceae</taxon>
        <taxon>Cadophora</taxon>
    </lineage>
</organism>
<keyword evidence="1" id="KW-0479">Metal-binding</keyword>
<evidence type="ECO:0000256" key="1">
    <source>
        <dbReference type="PROSITE-ProRule" id="PRU00042"/>
    </source>
</evidence>
<gene>
    <name evidence="4" type="ORF">IFR04_012628</name>
</gene>
<keyword evidence="1" id="KW-0862">Zinc</keyword>
<evidence type="ECO:0000313" key="5">
    <source>
        <dbReference type="Proteomes" id="UP000664132"/>
    </source>
</evidence>
<feature type="region of interest" description="Disordered" evidence="2">
    <location>
        <begin position="70"/>
        <end position="128"/>
    </location>
</feature>
<feature type="domain" description="C2H2-type" evidence="3">
    <location>
        <begin position="24"/>
        <end position="54"/>
    </location>
</feature>
<feature type="compositionally biased region" description="Polar residues" evidence="2">
    <location>
        <begin position="86"/>
        <end position="110"/>
    </location>
</feature>
<dbReference type="PROSITE" id="PS50157">
    <property type="entry name" value="ZINC_FINGER_C2H2_2"/>
    <property type="match status" value="1"/>
</dbReference>
<feature type="region of interest" description="Disordered" evidence="2">
    <location>
        <begin position="320"/>
        <end position="357"/>
    </location>
</feature>
<sequence length="398" mass="44688">MNPPVVPPGPLPGYNFYRDQDNSYKCPVHGCKQSFGAPESLQYHISQSHTFQQNPNGGIYANAVPSVANSVNQARGPPTPNVPPTGIQNVSQPQRNIQTSPRSTVQNVSQPLHIRPSPRNTPPNNRQMLPPTNTPTLISEAEAQIQNKRPGWQTTLWPEKIEVFLKELAHTHSLYANPTSKEDHAKLCAIFDEFYDKTDFRTWKPPKHDERLWQLFRAKLDQIQTEMLERGEVTKRSDGTIQRAVIPPTKVPTANNPPDLLATPPATPVLGNDKHSEGIDLWNALDVDAQAALFRHQLRNAKNRKGLMLEWNEYCVEVREKRDRTKPRETKSTTPSVRSSGSKTPPAPPANSAPVALETIDVKQIIANKTRELALKRDREKQQASEERAAKRLKDDPA</sequence>
<accession>A0A8H7W3V6</accession>
<dbReference type="PROSITE" id="PS00028">
    <property type="entry name" value="ZINC_FINGER_C2H2_1"/>
    <property type="match status" value="1"/>
</dbReference>
<comment type="caution">
    <text evidence="4">The sequence shown here is derived from an EMBL/GenBank/DDBJ whole genome shotgun (WGS) entry which is preliminary data.</text>
</comment>
<feature type="compositionally biased region" description="Basic and acidic residues" evidence="2">
    <location>
        <begin position="320"/>
        <end position="331"/>
    </location>
</feature>
<keyword evidence="1" id="KW-0863">Zinc-finger</keyword>
<dbReference type="GO" id="GO:0008270">
    <property type="term" value="F:zinc ion binding"/>
    <property type="evidence" value="ECO:0007669"/>
    <property type="project" value="UniProtKB-KW"/>
</dbReference>
<dbReference type="Gene3D" id="3.30.160.60">
    <property type="entry name" value="Classic Zinc Finger"/>
    <property type="match status" value="1"/>
</dbReference>
<reference evidence="4" key="1">
    <citation type="submission" date="2021-02" db="EMBL/GenBank/DDBJ databases">
        <title>Genome sequence Cadophora malorum strain M34.</title>
        <authorList>
            <person name="Stefanovic E."/>
            <person name="Vu D."/>
            <person name="Scully C."/>
            <person name="Dijksterhuis J."/>
            <person name="Roader J."/>
            <person name="Houbraken J."/>
        </authorList>
    </citation>
    <scope>NUCLEOTIDE SEQUENCE</scope>
    <source>
        <strain evidence="4">M34</strain>
    </source>
</reference>
<dbReference type="SMART" id="SM00355">
    <property type="entry name" value="ZnF_C2H2"/>
    <property type="match status" value="1"/>
</dbReference>
<proteinExistence type="predicted"/>
<protein>
    <recommendedName>
        <fullName evidence="3">C2H2-type domain-containing protein</fullName>
    </recommendedName>
</protein>
<feature type="compositionally biased region" description="Polar residues" evidence="2">
    <location>
        <begin position="332"/>
        <end position="343"/>
    </location>
</feature>
<evidence type="ECO:0000313" key="4">
    <source>
        <dbReference type="EMBL" id="KAG4414222.1"/>
    </source>
</evidence>
<dbReference type="Proteomes" id="UP000664132">
    <property type="component" value="Unassembled WGS sequence"/>
</dbReference>